<name>A0A7C3AMZ1_9BACT</name>
<protein>
    <submittedName>
        <fullName evidence="2">Uncharacterized protein</fullName>
    </submittedName>
</protein>
<dbReference type="EMBL" id="DSID01000735">
    <property type="protein sequence ID" value="HEX71496.1"/>
    <property type="molecule type" value="Genomic_DNA"/>
</dbReference>
<evidence type="ECO:0000256" key="1">
    <source>
        <dbReference type="SAM" id="MobiDB-lite"/>
    </source>
</evidence>
<evidence type="ECO:0000313" key="2">
    <source>
        <dbReference type="EMBL" id="HEX71496.1"/>
    </source>
</evidence>
<sequence>MDARFGDAVRLLGYDLALAPSGAEVTLYWQAIASVPESYTVFAHLLDRSGALVSQHDGLPRGGLYPTSAWEAGEVVRDRRVLALPDGAEGSYRIHVGLYKLETGQRLPAYDARGVRAPEDALLLATLDGVAPATTGHQDIPRPHDLATRPPAPRGTTTPRTRHTPRRRRPSASRGSTRPAGQRSRRPRTLDEAAGRAV</sequence>
<feature type="region of interest" description="Disordered" evidence="1">
    <location>
        <begin position="133"/>
        <end position="198"/>
    </location>
</feature>
<comment type="caution">
    <text evidence="2">The sequence shown here is derived from an EMBL/GenBank/DDBJ whole genome shotgun (WGS) entry which is preliminary data.</text>
</comment>
<feature type="compositionally biased region" description="Basic residues" evidence="1">
    <location>
        <begin position="160"/>
        <end position="171"/>
    </location>
</feature>
<gene>
    <name evidence="2" type="ORF">ENP13_09700</name>
</gene>
<organism evidence="2">
    <name type="scientific">Thermorudis sp</name>
    <dbReference type="NCBI Taxonomy" id="1969470"/>
    <lineage>
        <taxon>Bacteria</taxon>
        <taxon>Pseudomonadati</taxon>
        <taxon>Thermomicrobiota</taxon>
        <taxon>Thermomicrobia</taxon>
        <taxon>Thermomicrobia incertae sedis</taxon>
        <taxon>Thermorudis</taxon>
    </lineage>
</organism>
<reference evidence="2" key="1">
    <citation type="journal article" date="2020" name="mSystems">
        <title>Genome- and Community-Level Interaction Insights into Carbon Utilization and Element Cycling Functions of Hydrothermarchaeota in Hydrothermal Sediment.</title>
        <authorList>
            <person name="Zhou Z."/>
            <person name="Liu Y."/>
            <person name="Xu W."/>
            <person name="Pan J."/>
            <person name="Luo Z.H."/>
            <person name="Li M."/>
        </authorList>
    </citation>
    <scope>NUCLEOTIDE SEQUENCE [LARGE SCALE GENOMIC DNA]</scope>
    <source>
        <strain evidence="2">SpSt-192</strain>
    </source>
</reference>
<dbReference type="AlphaFoldDB" id="A0A7C3AMZ1"/>
<accession>A0A7C3AMZ1</accession>
<feature type="compositionally biased region" description="Basic and acidic residues" evidence="1">
    <location>
        <begin position="188"/>
        <end position="198"/>
    </location>
</feature>
<proteinExistence type="predicted"/>